<dbReference type="RefSeq" id="WP_195171788.1">
    <property type="nucleotide sequence ID" value="NZ_CP062983.1"/>
</dbReference>
<dbReference type="GO" id="GO:0016787">
    <property type="term" value="F:hydrolase activity"/>
    <property type="evidence" value="ECO:0007669"/>
    <property type="project" value="UniProtKB-KW"/>
</dbReference>
<name>A0A7S8EB74_9CHLR</name>
<organism evidence="3 4">
    <name type="scientific">Phototrophicus methaneseepsis</name>
    <dbReference type="NCBI Taxonomy" id="2710758"/>
    <lineage>
        <taxon>Bacteria</taxon>
        <taxon>Bacillati</taxon>
        <taxon>Chloroflexota</taxon>
        <taxon>Candidatus Thermofontia</taxon>
        <taxon>Phototrophicales</taxon>
        <taxon>Phototrophicaceae</taxon>
        <taxon>Phototrophicus</taxon>
    </lineage>
</organism>
<dbReference type="InterPro" id="IPR006680">
    <property type="entry name" value="Amidohydro-rel"/>
</dbReference>
<gene>
    <name evidence="3" type="ORF">G4Y79_04925</name>
</gene>
<dbReference type="Pfam" id="PF04909">
    <property type="entry name" value="Amidohydro_2"/>
    <property type="match status" value="1"/>
</dbReference>
<evidence type="ECO:0000313" key="4">
    <source>
        <dbReference type="Proteomes" id="UP000594468"/>
    </source>
</evidence>
<keyword evidence="3" id="KW-0378">Hydrolase</keyword>
<dbReference type="KEGG" id="pmet:G4Y79_04925"/>
<protein>
    <submittedName>
        <fullName evidence="3">Amidohydrolase family protein</fullName>
    </submittedName>
</protein>
<evidence type="ECO:0000313" key="3">
    <source>
        <dbReference type="EMBL" id="QPC83724.1"/>
    </source>
</evidence>
<keyword evidence="1" id="KW-0456">Lyase</keyword>
<dbReference type="EMBL" id="CP062983">
    <property type="protein sequence ID" value="QPC83724.1"/>
    <property type="molecule type" value="Genomic_DNA"/>
</dbReference>
<evidence type="ECO:0000259" key="2">
    <source>
        <dbReference type="Pfam" id="PF04909"/>
    </source>
</evidence>
<dbReference type="InterPro" id="IPR032466">
    <property type="entry name" value="Metal_Hydrolase"/>
</dbReference>
<dbReference type="PANTHER" id="PTHR21240:SF28">
    <property type="entry name" value="ISO-OROTATE DECARBOXYLASE (EUROFUNG)"/>
    <property type="match status" value="1"/>
</dbReference>
<dbReference type="GO" id="GO:0016831">
    <property type="term" value="F:carboxy-lyase activity"/>
    <property type="evidence" value="ECO:0007669"/>
    <property type="project" value="InterPro"/>
</dbReference>
<proteinExistence type="predicted"/>
<keyword evidence="4" id="KW-1185">Reference proteome</keyword>
<sequence>MIIDADTHISPFSDDALDIPIDELLRRLDRAKVDKAIVWQRPPYMREVAEANRYVYQAMKDHPDRVIGFGWVNPHLGTEKMLDEIKRCHEAYGMHGIKLNGAQNSFYIDSDAVMPLLDAIAATDTVMAFHIGTDAYEATHPYRMGKIAARYPDKRLLMIHMGGVGFHDLSNAAIEVMQTYDNIMGIGSAIRPIKLLKALKTLGAERVAFGSDTPFNLTHVEVAAYQALLEDEFTENEKQQIMAGNIARWLNLDL</sequence>
<dbReference type="GO" id="GO:0005737">
    <property type="term" value="C:cytoplasm"/>
    <property type="evidence" value="ECO:0007669"/>
    <property type="project" value="TreeGrafter"/>
</dbReference>
<dbReference type="GO" id="GO:0019748">
    <property type="term" value="P:secondary metabolic process"/>
    <property type="evidence" value="ECO:0007669"/>
    <property type="project" value="TreeGrafter"/>
</dbReference>
<reference evidence="3 4" key="1">
    <citation type="submission" date="2020-02" db="EMBL/GenBank/DDBJ databases">
        <authorList>
            <person name="Zheng R.K."/>
            <person name="Sun C.M."/>
        </authorList>
    </citation>
    <scope>NUCLEOTIDE SEQUENCE [LARGE SCALE GENOMIC DNA]</scope>
    <source>
        <strain evidence="4">rifampicinis</strain>
    </source>
</reference>
<dbReference type="InterPro" id="IPR032465">
    <property type="entry name" value="ACMSD"/>
</dbReference>
<evidence type="ECO:0000256" key="1">
    <source>
        <dbReference type="ARBA" id="ARBA00023239"/>
    </source>
</evidence>
<dbReference type="Proteomes" id="UP000594468">
    <property type="component" value="Chromosome"/>
</dbReference>
<dbReference type="PANTHER" id="PTHR21240">
    <property type="entry name" value="2-AMINO-3-CARBOXYLMUCONATE-6-SEMIALDEHYDE DECARBOXYLASE"/>
    <property type="match status" value="1"/>
</dbReference>
<feature type="domain" description="Amidohydrolase-related" evidence="2">
    <location>
        <begin position="3"/>
        <end position="252"/>
    </location>
</feature>
<accession>A0A7S8EB74</accession>
<dbReference type="SUPFAM" id="SSF51556">
    <property type="entry name" value="Metallo-dependent hydrolases"/>
    <property type="match status" value="1"/>
</dbReference>
<dbReference type="AlphaFoldDB" id="A0A7S8EB74"/>
<dbReference type="Gene3D" id="3.20.20.140">
    <property type="entry name" value="Metal-dependent hydrolases"/>
    <property type="match status" value="1"/>
</dbReference>